<dbReference type="InterPro" id="IPR010049">
    <property type="entry name" value="MTA_SAH_Nsdase"/>
</dbReference>
<keyword evidence="4 7" id="KW-0378">Hydrolase</keyword>
<evidence type="ECO:0000313" key="8">
    <source>
        <dbReference type="Proteomes" id="UP001247542"/>
    </source>
</evidence>
<gene>
    <name evidence="7" type="primary">mtnN</name>
    <name evidence="7" type="ORF">QS713_01890</name>
</gene>
<reference evidence="7 8" key="1">
    <citation type="submission" date="2023-06" db="EMBL/GenBank/DDBJ databases">
        <title>Draft genome sequence of Gleimia hominis type strain CCUG 57540T.</title>
        <authorList>
            <person name="Salva-Serra F."/>
            <person name="Cardew S."/>
            <person name="Jensie Markopoulos S."/>
            <person name="Ohlen M."/>
            <person name="Inganas E."/>
            <person name="Svensson-Stadler L."/>
            <person name="Moore E.R.B."/>
        </authorList>
    </citation>
    <scope>NUCLEOTIDE SEQUENCE [LARGE SCALE GENOMIC DNA]</scope>
    <source>
        <strain evidence="7 8">CCUG 57540</strain>
    </source>
</reference>
<accession>A0ABU3I8W0</accession>
<dbReference type="InterPro" id="IPR035994">
    <property type="entry name" value="Nucleoside_phosphorylase_sf"/>
</dbReference>
<dbReference type="EMBL" id="JASXSX010000001">
    <property type="protein sequence ID" value="MDT3766814.1"/>
    <property type="molecule type" value="Genomic_DNA"/>
</dbReference>
<evidence type="ECO:0000256" key="4">
    <source>
        <dbReference type="ARBA" id="ARBA00022801"/>
    </source>
</evidence>
<dbReference type="GO" id="GO:0008930">
    <property type="term" value="F:methylthioadenosine nucleosidase activity"/>
    <property type="evidence" value="ECO:0007669"/>
    <property type="project" value="UniProtKB-EC"/>
</dbReference>
<dbReference type="Gene3D" id="3.40.50.1580">
    <property type="entry name" value="Nucleoside phosphorylase domain"/>
    <property type="match status" value="1"/>
</dbReference>
<evidence type="ECO:0000256" key="2">
    <source>
        <dbReference type="ARBA" id="ARBA00011974"/>
    </source>
</evidence>
<evidence type="ECO:0000259" key="6">
    <source>
        <dbReference type="Pfam" id="PF01048"/>
    </source>
</evidence>
<protein>
    <recommendedName>
        <fullName evidence="2">adenosylhomocysteine nucleosidase</fullName>
        <ecNumber evidence="2">3.2.2.9</ecNumber>
    </recommendedName>
</protein>
<keyword evidence="3" id="KW-0028">Amino-acid biosynthesis</keyword>
<dbReference type="NCBIfam" id="TIGR01704">
    <property type="entry name" value="MTA_SAH-Nsdase"/>
    <property type="match status" value="1"/>
</dbReference>
<dbReference type="EC" id="3.2.2.9" evidence="2"/>
<dbReference type="SUPFAM" id="SSF53167">
    <property type="entry name" value="Purine and uridine phosphorylases"/>
    <property type="match status" value="1"/>
</dbReference>
<evidence type="ECO:0000313" key="7">
    <source>
        <dbReference type="EMBL" id="MDT3766814.1"/>
    </source>
</evidence>
<dbReference type="RefSeq" id="WP_313271996.1">
    <property type="nucleotide sequence ID" value="NZ_JASXSX010000001.1"/>
</dbReference>
<dbReference type="GO" id="GO:0008782">
    <property type="term" value="F:adenosylhomocysteine nucleosidase activity"/>
    <property type="evidence" value="ECO:0007669"/>
    <property type="project" value="UniProtKB-EC"/>
</dbReference>
<evidence type="ECO:0000256" key="1">
    <source>
        <dbReference type="ARBA" id="ARBA00004945"/>
    </source>
</evidence>
<keyword evidence="8" id="KW-1185">Reference proteome</keyword>
<sequence length="280" mass="29297">MNEKRGCNLKQILWNNVSMTTSPNLNPDSTFNNDFEATFKTADSDAARPQIVIATAMPMEAAPFLEVLAAQEGFKQTTQAGLDVAVGTIAGKRVVVVTTGIGLVNAAYAATVMCSRYQPKFYLCAGTTGGLAASTRVRDVCAGTDYTYSRADATMFDYEPGQVPGMPATYPAGQTLLAAAHSLEVPGLTFGQVASSDAFITTETVENMRTTFPRAIGADMESTAAAQVCAKTGVEFLSLRGISDLCGPQAGDDFHVDGSEAAQVSANAVQALLSALPCGY</sequence>
<comment type="caution">
    <text evidence="7">The sequence shown here is derived from an EMBL/GenBank/DDBJ whole genome shotgun (WGS) entry which is preliminary data.</text>
</comment>
<dbReference type="InterPro" id="IPR000845">
    <property type="entry name" value="Nucleoside_phosphorylase_d"/>
</dbReference>
<proteinExistence type="predicted"/>
<comment type="pathway">
    <text evidence="1">Amino-acid biosynthesis; L-methionine biosynthesis via salvage pathway; S-methyl-5-thio-alpha-D-ribose 1-phosphate from S-methyl-5'-thioadenosine (hydrolase route): step 1/2.</text>
</comment>
<evidence type="ECO:0000256" key="5">
    <source>
        <dbReference type="ARBA" id="ARBA00023167"/>
    </source>
</evidence>
<organism evidence="7 8">
    <name type="scientific">Gleimia hominis</name>
    <dbReference type="NCBI Taxonomy" id="595468"/>
    <lineage>
        <taxon>Bacteria</taxon>
        <taxon>Bacillati</taxon>
        <taxon>Actinomycetota</taxon>
        <taxon>Actinomycetes</taxon>
        <taxon>Actinomycetales</taxon>
        <taxon>Actinomycetaceae</taxon>
        <taxon>Gleimia</taxon>
    </lineage>
</organism>
<dbReference type="PANTHER" id="PTHR46832">
    <property type="entry name" value="5'-METHYLTHIOADENOSINE/S-ADENOSYLHOMOCYSTEINE NUCLEOSIDASE"/>
    <property type="match status" value="1"/>
</dbReference>
<keyword evidence="7" id="KW-0326">Glycosidase</keyword>
<dbReference type="PANTHER" id="PTHR46832:SF1">
    <property type="entry name" value="5'-METHYLTHIOADENOSINE_S-ADENOSYLHOMOCYSTEINE NUCLEOSIDASE"/>
    <property type="match status" value="1"/>
</dbReference>
<feature type="domain" description="Nucleoside phosphorylase" evidence="6">
    <location>
        <begin position="51"/>
        <end position="273"/>
    </location>
</feature>
<evidence type="ECO:0000256" key="3">
    <source>
        <dbReference type="ARBA" id="ARBA00022605"/>
    </source>
</evidence>
<dbReference type="CDD" id="cd09008">
    <property type="entry name" value="MTAN"/>
    <property type="match status" value="1"/>
</dbReference>
<name>A0ABU3I8W0_9ACTO</name>
<dbReference type="Proteomes" id="UP001247542">
    <property type="component" value="Unassembled WGS sequence"/>
</dbReference>
<keyword evidence="5" id="KW-0486">Methionine biosynthesis</keyword>
<dbReference type="Pfam" id="PF01048">
    <property type="entry name" value="PNP_UDP_1"/>
    <property type="match status" value="1"/>
</dbReference>